<comment type="similarity">
    <text evidence="2">Belongs to the Tim17/Tim22/Tim23 family.</text>
</comment>
<dbReference type="PANTHER" id="PTHR10485">
    <property type="entry name" value="MITOCHONDRIAL IMPORT INNER MEMBRANE TRANSLOCASE SUBUNIT TIM-17"/>
    <property type="match status" value="1"/>
</dbReference>
<dbReference type="AlphaFoldDB" id="A0ABD3AMW7"/>
<keyword evidence="9" id="KW-0496">Mitochondrion</keyword>
<dbReference type="GO" id="GO:0005743">
    <property type="term" value="C:mitochondrial inner membrane"/>
    <property type="evidence" value="ECO:0007669"/>
    <property type="project" value="UniProtKB-SubCell"/>
</dbReference>
<evidence type="ECO:0000256" key="7">
    <source>
        <dbReference type="ARBA" id="ARBA00022989"/>
    </source>
</evidence>
<proteinExistence type="inferred from homology"/>
<keyword evidence="8" id="KW-0811">Translocation</keyword>
<reference evidence="11 12" key="1">
    <citation type="submission" date="2024-11" db="EMBL/GenBank/DDBJ databases">
        <title>A near-complete genome assembly of Cinchona calisaya.</title>
        <authorList>
            <person name="Lian D.C."/>
            <person name="Zhao X.W."/>
            <person name="Wei L."/>
        </authorList>
    </citation>
    <scope>NUCLEOTIDE SEQUENCE [LARGE SCALE GENOMIC DNA]</scope>
    <source>
        <tissue evidence="11">Nenye</tissue>
    </source>
</reference>
<keyword evidence="10" id="KW-0472">Membrane</keyword>
<evidence type="ECO:0000256" key="10">
    <source>
        <dbReference type="ARBA" id="ARBA00023136"/>
    </source>
</evidence>
<comment type="caution">
    <text evidence="11">The sequence shown here is derived from an EMBL/GenBank/DDBJ whole genome shotgun (WGS) entry which is preliminary data.</text>
</comment>
<accession>A0ABD3AMW7</accession>
<dbReference type="EMBL" id="JBJUIK010000003">
    <property type="protein sequence ID" value="KAL3532535.1"/>
    <property type="molecule type" value="Genomic_DNA"/>
</dbReference>
<keyword evidence="4" id="KW-0812">Transmembrane</keyword>
<keyword evidence="7" id="KW-1133">Transmembrane helix</keyword>
<comment type="subcellular location">
    <subcellularLocation>
        <location evidence="1">Mitochondrion inner membrane</location>
        <topology evidence="1">Multi-pass membrane protein</topology>
    </subcellularLocation>
</comment>
<dbReference type="GO" id="GO:0015031">
    <property type="term" value="P:protein transport"/>
    <property type="evidence" value="ECO:0007669"/>
    <property type="project" value="UniProtKB-KW"/>
</dbReference>
<evidence type="ECO:0000256" key="3">
    <source>
        <dbReference type="ARBA" id="ARBA00022448"/>
    </source>
</evidence>
<evidence type="ECO:0000256" key="2">
    <source>
        <dbReference type="ARBA" id="ARBA00008444"/>
    </source>
</evidence>
<evidence type="ECO:0000256" key="6">
    <source>
        <dbReference type="ARBA" id="ARBA00022927"/>
    </source>
</evidence>
<keyword evidence="5" id="KW-0999">Mitochondrion inner membrane</keyword>
<keyword evidence="12" id="KW-1185">Reference proteome</keyword>
<name>A0ABD3AMW7_9GENT</name>
<keyword evidence="3" id="KW-0813">Transport</keyword>
<keyword evidence="6" id="KW-0653">Protein transport</keyword>
<organism evidence="11 12">
    <name type="scientific">Cinchona calisaya</name>
    <dbReference type="NCBI Taxonomy" id="153742"/>
    <lineage>
        <taxon>Eukaryota</taxon>
        <taxon>Viridiplantae</taxon>
        <taxon>Streptophyta</taxon>
        <taxon>Embryophyta</taxon>
        <taxon>Tracheophyta</taxon>
        <taxon>Spermatophyta</taxon>
        <taxon>Magnoliopsida</taxon>
        <taxon>eudicotyledons</taxon>
        <taxon>Gunneridae</taxon>
        <taxon>Pentapetalae</taxon>
        <taxon>asterids</taxon>
        <taxon>lamiids</taxon>
        <taxon>Gentianales</taxon>
        <taxon>Rubiaceae</taxon>
        <taxon>Cinchonoideae</taxon>
        <taxon>Cinchoneae</taxon>
        <taxon>Cinchona</taxon>
    </lineage>
</organism>
<evidence type="ECO:0000256" key="5">
    <source>
        <dbReference type="ARBA" id="ARBA00022792"/>
    </source>
</evidence>
<evidence type="ECO:0000256" key="4">
    <source>
        <dbReference type="ARBA" id="ARBA00022692"/>
    </source>
</evidence>
<evidence type="ECO:0000313" key="11">
    <source>
        <dbReference type="EMBL" id="KAL3532535.1"/>
    </source>
</evidence>
<sequence>MEVGASGNTREPCPDRIIDDVGGSFAVGTVGRGAWHFLKGFKNSPRGSRLVDATQFVRMNTARTAGAFAIWGGVFSLTDCSLVYLRRKEDPWNTIAAGGLLQMRQGFRAASRSASFGEVLIGLIEDSIFLPLHNTMLYSPDFAMLPMYLNQDKRKDRFGVNSIEVADGLEVLAAQLVVSAIRTEKGCQCPLASGKEKEERGRKNI</sequence>
<evidence type="ECO:0000256" key="1">
    <source>
        <dbReference type="ARBA" id="ARBA00004448"/>
    </source>
</evidence>
<dbReference type="Pfam" id="PF02466">
    <property type="entry name" value="Tim17"/>
    <property type="match status" value="1"/>
</dbReference>
<evidence type="ECO:0000256" key="9">
    <source>
        <dbReference type="ARBA" id="ARBA00023128"/>
    </source>
</evidence>
<dbReference type="Proteomes" id="UP001630127">
    <property type="component" value="Unassembled WGS sequence"/>
</dbReference>
<gene>
    <name evidence="11" type="ORF">ACH5RR_006056</name>
</gene>
<evidence type="ECO:0000313" key="12">
    <source>
        <dbReference type="Proteomes" id="UP001630127"/>
    </source>
</evidence>
<evidence type="ECO:0000256" key="8">
    <source>
        <dbReference type="ARBA" id="ARBA00023010"/>
    </source>
</evidence>
<protein>
    <submittedName>
        <fullName evidence="11">Uncharacterized protein</fullName>
    </submittedName>
</protein>
<dbReference type="PANTHER" id="PTHR10485:SF0">
    <property type="entry name" value="AT05822P-RELATED"/>
    <property type="match status" value="1"/>
</dbReference>